<gene>
    <name evidence="2" type="ORF">HRG_07866</name>
</gene>
<evidence type="ECO:0000313" key="3">
    <source>
        <dbReference type="Proteomes" id="UP000824596"/>
    </source>
</evidence>
<keyword evidence="1" id="KW-0472">Membrane</keyword>
<sequence length="508" mass="57006">MGSRWTTRLDDSQFPSDCAGLQSLFPKAHLVFFTQRIRRGGLRLFFQTAVFVLVVLLLLPRTSWRYRSLLNWSSAKSQDAGRLRVVVFGSQDLLGSSPGVRGQGATWTEQLCKELNCHSYLSFVPEAGSRRALTSDALYANELDALEQRMNTTDLAEPPALNYEFAFEQYPVPGQTPDLEAQIQQFLSLPPDPIASRNTLWVMSFGTWDIWNLAALPLEMGENVVDAIVSRLFAQVDVLYRKALDPTSIAYSDFWSGASKSDIERLAGANVTAKVDERELESFRLVVPTLFDVTLAPGWQRRPEPPTPHNKAEQMRNAASLTKRWNSKTVEELGRWMAKGRARPEAMDEEGIEEAIEVTRAGSVSEYVLTALRPRGGRNDDAKVEEGVIYTPYPRRAGLQTNSAAMVLDAMTEEEMQRSHLRDSLGRGTWAVDSRLRFLDIWNPCLRPGKAGVAGVEMSLSGEACSNPDDHLFHDDFTVGRRAMREVARMTAERVSSELFVPGREQRR</sequence>
<keyword evidence="3" id="KW-1185">Reference proteome</keyword>
<dbReference type="EMBL" id="JAIZPD010000009">
    <property type="protein sequence ID" value="KAH0960713.1"/>
    <property type="molecule type" value="Genomic_DNA"/>
</dbReference>
<accession>A0A9P8MRS1</accession>
<comment type="caution">
    <text evidence="2">The sequence shown here is derived from an EMBL/GenBank/DDBJ whole genome shotgun (WGS) entry which is preliminary data.</text>
</comment>
<dbReference type="GeneID" id="68356995"/>
<keyword evidence="1" id="KW-1133">Transmembrane helix</keyword>
<reference evidence="2" key="1">
    <citation type="submission" date="2021-09" db="EMBL/GenBank/DDBJ databases">
        <title>A high-quality genome of the endoparasitic fungus Hirsutella rhossiliensis with a comparison of Hirsutella genomes reveals transposable elements contributing to genome size variation.</title>
        <authorList>
            <person name="Lin R."/>
            <person name="Jiao Y."/>
            <person name="Sun X."/>
            <person name="Ling J."/>
            <person name="Xie B."/>
            <person name="Cheng X."/>
        </authorList>
    </citation>
    <scope>NUCLEOTIDE SEQUENCE</scope>
    <source>
        <strain evidence="2">HR02</strain>
    </source>
</reference>
<evidence type="ECO:0000313" key="2">
    <source>
        <dbReference type="EMBL" id="KAH0960713.1"/>
    </source>
</evidence>
<evidence type="ECO:0000256" key="1">
    <source>
        <dbReference type="SAM" id="Phobius"/>
    </source>
</evidence>
<feature type="transmembrane region" description="Helical" evidence="1">
    <location>
        <begin position="42"/>
        <end position="59"/>
    </location>
</feature>
<proteinExistence type="predicted"/>
<dbReference type="Proteomes" id="UP000824596">
    <property type="component" value="Unassembled WGS sequence"/>
</dbReference>
<dbReference type="AlphaFoldDB" id="A0A9P8MRS1"/>
<organism evidence="2 3">
    <name type="scientific">Hirsutella rhossiliensis</name>
    <dbReference type="NCBI Taxonomy" id="111463"/>
    <lineage>
        <taxon>Eukaryota</taxon>
        <taxon>Fungi</taxon>
        <taxon>Dikarya</taxon>
        <taxon>Ascomycota</taxon>
        <taxon>Pezizomycotina</taxon>
        <taxon>Sordariomycetes</taxon>
        <taxon>Hypocreomycetidae</taxon>
        <taxon>Hypocreales</taxon>
        <taxon>Ophiocordycipitaceae</taxon>
        <taxon>Hirsutella</taxon>
    </lineage>
</organism>
<name>A0A9P8MRS1_9HYPO</name>
<keyword evidence="1" id="KW-0812">Transmembrane</keyword>
<dbReference type="RefSeq" id="XP_044718226.1">
    <property type="nucleotide sequence ID" value="XM_044866337.1"/>
</dbReference>
<protein>
    <submittedName>
        <fullName evidence="2">Uncharacterized protein</fullName>
    </submittedName>
</protein>
<dbReference type="OrthoDB" id="5278722at2759"/>